<dbReference type="InterPro" id="IPR001789">
    <property type="entry name" value="Sig_transdc_resp-reg_receiver"/>
</dbReference>
<feature type="modified residue" description="4-aspartylphosphate" evidence="9">
    <location>
        <position position="1009"/>
    </location>
</feature>
<dbReference type="InterPro" id="IPR011006">
    <property type="entry name" value="CheY-like_superfamily"/>
</dbReference>
<evidence type="ECO:0000256" key="2">
    <source>
        <dbReference type="ARBA" id="ARBA00012438"/>
    </source>
</evidence>
<dbReference type="Pfam" id="PF08447">
    <property type="entry name" value="PAS_3"/>
    <property type="match status" value="1"/>
</dbReference>
<evidence type="ECO:0000256" key="9">
    <source>
        <dbReference type="PROSITE-ProRule" id="PRU00169"/>
    </source>
</evidence>
<evidence type="ECO:0000256" key="10">
    <source>
        <dbReference type="SAM" id="Phobius"/>
    </source>
</evidence>
<dbReference type="GO" id="GO:0005524">
    <property type="term" value="F:ATP binding"/>
    <property type="evidence" value="ECO:0007669"/>
    <property type="project" value="UniProtKB-KW"/>
</dbReference>
<proteinExistence type="predicted"/>
<evidence type="ECO:0000256" key="8">
    <source>
        <dbReference type="ARBA" id="ARBA00023012"/>
    </source>
</evidence>
<evidence type="ECO:0000256" key="3">
    <source>
        <dbReference type="ARBA" id="ARBA00022553"/>
    </source>
</evidence>
<dbReference type="STRING" id="1643428.GCA_001442855_00003"/>
<dbReference type="SUPFAM" id="SSF55785">
    <property type="entry name" value="PYP-like sensor domain (PAS domain)"/>
    <property type="match status" value="1"/>
</dbReference>
<keyword evidence="5" id="KW-0547">Nucleotide-binding</keyword>
<dbReference type="PROSITE" id="PS50109">
    <property type="entry name" value="HIS_KIN"/>
    <property type="match status" value="1"/>
</dbReference>
<comment type="catalytic activity">
    <reaction evidence="1">
        <text>ATP + protein L-histidine = ADP + protein N-phospho-L-histidine.</text>
        <dbReference type="EC" id="2.7.13.3"/>
    </reaction>
</comment>
<feature type="transmembrane region" description="Helical" evidence="10">
    <location>
        <begin position="543"/>
        <end position="564"/>
    </location>
</feature>
<dbReference type="CDD" id="cd00130">
    <property type="entry name" value="PAS"/>
    <property type="match status" value="1"/>
</dbReference>
<dbReference type="SMART" id="SM00091">
    <property type="entry name" value="PAS"/>
    <property type="match status" value="1"/>
</dbReference>
<evidence type="ECO:0000256" key="1">
    <source>
        <dbReference type="ARBA" id="ARBA00000085"/>
    </source>
</evidence>
<feature type="domain" description="Response regulatory" evidence="12">
    <location>
        <begin position="958"/>
        <end position="1072"/>
    </location>
</feature>
<dbReference type="InterPro" id="IPR013655">
    <property type="entry name" value="PAS_fold_3"/>
</dbReference>
<evidence type="ECO:0000259" key="13">
    <source>
        <dbReference type="PROSITE" id="PS50112"/>
    </source>
</evidence>
<dbReference type="SUPFAM" id="SSF55874">
    <property type="entry name" value="ATPase domain of HSP90 chaperone/DNA topoisomerase II/histidine kinase"/>
    <property type="match status" value="1"/>
</dbReference>
<name>A0A0S4MN62_9BACT</name>
<dbReference type="CDD" id="cd00156">
    <property type="entry name" value="REC"/>
    <property type="match status" value="1"/>
</dbReference>
<dbReference type="AlphaFoldDB" id="A0A0S4MN62"/>
<keyword evidence="15" id="KW-1185">Reference proteome</keyword>
<feature type="domain" description="Histidine kinase" evidence="11">
    <location>
        <begin position="723"/>
        <end position="941"/>
    </location>
</feature>
<sequence>MEAHLKAHLLNVFTGALEFLYVLFPVVSLVVLAYRLTAETGKRTGSSLFFFSAVFYLIGVYEGFYITLRYGLITNSELIVIQLIYLAGGFLLVLGSISLYNFFIRITNIGNLNTAFKKVAFFGLIYAIFLLPYFLTQSYSKSLYVFTDVFYALIQIQFFTAYFIFGELIFTNKNICDKATKRSKFVKIISIYYLLEPNLWLWALRSELSEAVLDRIYFFTETVGAIVAGFLTFNILHILISHTPLIVKEHRHRYIGTVKSGFVRRLTFIAIFIGVTIVFAGTFITGFLFEVQEQMFLEELSVDAKSLSVFARESEREIESFTLKARLLIKEGFKTENIKDTIRSLKERYGELISNVFFFESSGKIFYSYPDDIGVDISRRVKFAREETSISSFFRDEKGFYHFLILYPDISKAGKLQGGIGIELNFEKLREQIKSLLEERSNLVMLDDSLNVISTDARDFIGVNFNQMLNSLVDEPKSIKFVSEELSRIEGVKSFTSQVYRNSRKTLIGFSAVPIHLNSNKIIIVDYHFLDEYTLLEFLPKSAVVWVLLSAFGVIIGIVVVLYLNFRFSEMLEYEVERRTNELLKSEEKYRSMVENPFFGAYLMDVSGFRYVNDKFCEIFGYTRDEILNLRDYSVLIHPDDRERLQEQLRRRLGGEIDVNRWSARGLRKDGKVIFIEGFTKRVEFEGKPVAQGMIIDVTEEIKQREALQQAQKLESLGTLASGIAHDFNNILQIILGAGQLLGMKLKNTEFMRWVDTINTTAMRGAELAKRLLTFSRRKPVGELKPVDIHHLIEDSVKIFKETFPRNIEVEAFLEAQNFVILAEESQVQQIIFNLAVNARDAMPNGGKLIFRTENRIGNGFEVKPEVEYIVMHVIDTGIGMSDEVKSRIFEPFFTTKPPGKGTGLGLSTVYGLVKSYGGFIKVYSEVGKGTKFSIYLPVYKETKGKENRIEVVKKTGTLLLIDDEEEIRMIGKEILEAEGFKVFVAGDGIEGINIYKEHKDEIDFVILDLNMPKMSGKETLAELLLINPEVKVIIATGYITEQEREEIQGVAGFIEKPFDITKLIQLISSLL</sequence>
<keyword evidence="6" id="KW-0418">Kinase</keyword>
<dbReference type="Gene3D" id="3.40.50.2300">
    <property type="match status" value="1"/>
</dbReference>
<feature type="transmembrane region" description="Helical" evidence="10">
    <location>
        <begin position="48"/>
        <end position="67"/>
    </location>
</feature>
<feature type="transmembrane region" description="Helical" evidence="10">
    <location>
        <begin position="268"/>
        <end position="289"/>
    </location>
</feature>
<evidence type="ECO:0000256" key="7">
    <source>
        <dbReference type="ARBA" id="ARBA00022840"/>
    </source>
</evidence>
<keyword evidence="10" id="KW-1133">Transmembrane helix</keyword>
<dbReference type="SMART" id="SM00388">
    <property type="entry name" value="HisKA"/>
    <property type="match status" value="1"/>
</dbReference>
<dbReference type="Gene3D" id="1.10.287.130">
    <property type="match status" value="1"/>
</dbReference>
<dbReference type="InterPro" id="IPR035965">
    <property type="entry name" value="PAS-like_dom_sf"/>
</dbReference>
<dbReference type="InterPro" id="IPR036890">
    <property type="entry name" value="HATPase_C_sf"/>
</dbReference>
<dbReference type="SMART" id="SM00448">
    <property type="entry name" value="REC"/>
    <property type="match status" value="1"/>
</dbReference>
<dbReference type="InterPro" id="IPR004358">
    <property type="entry name" value="Sig_transdc_His_kin-like_C"/>
</dbReference>
<dbReference type="Gene3D" id="3.30.565.10">
    <property type="entry name" value="Histidine kinase-like ATPase, C-terminal domain"/>
    <property type="match status" value="1"/>
</dbReference>
<dbReference type="PROSITE" id="PS50112">
    <property type="entry name" value="PAS"/>
    <property type="match status" value="1"/>
</dbReference>
<dbReference type="Pfam" id="PF00072">
    <property type="entry name" value="Response_reg"/>
    <property type="match status" value="1"/>
</dbReference>
<dbReference type="PROSITE" id="PS50110">
    <property type="entry name" value="RESPONSE_REGULATORY"/>
    <property type="match status" value="1"/>
</dbReference>
<dbReference type="PANTHER" id="PTHR43065:SF46">
    <property type="entry name" value="C4-DICARBOXYLATE TRANSPORT SENSOR PROTEIN DCTB"/>
    <property type="match status" value="1"/>
</dbReference>
<dbReference type="Pfam" id="PF02518">
    <property type="entry name" value="HATPase_c"/>
    <property type="match status" value="1"/>
</dbReference>
<dbReference type="InterPro" id="IPR003661">
    <property type="entry name" value="HisK_dim/P_dom"/>
</dbReference>
<dbReference type="Pfam" id="PF00512">
    <property type="entry name" value="HisKA"/>
    <property type="match status" value="1"/>
</dbReference>
<protein>
    <recommendedName>
        <fullName evidence="2">histidine kinase</fullName>
        <ecNumber evidence="2">2.7.13.3</ecNumber>
    </recommendedName>
</protein>
<evidence type="ECO:0000313" key="14">
    <source>
        <dbReference type="EMBL" id="CUU00503.1"/>
    </source>
</evidence>
<organism evidence="14 15">
    <name type="scientific">Candidatus Thermokryptus mobilis</name>
    <dbReference type="NCBI Taxonomy" id="1643428"/>
    <lineage>
        <taxon>Bacteria</taxon>
        <taxon>Pseudomonadati</taxon>
        <taxon>Candidatus Kryptoniota</taxon>
        <taxon>Candidatus Thermokryptus</taxon>
    </lineage>
</organism>
<evidence type="ECO:0000256" key="6">
    <source>
        <dbReference type="ARBA" id="ARBA00022777"/>
    </source>
</evidence>
<keyword evidence="8" id="KW-0902">Two-component regulatory system</keyword>
<dbReference type="InterPro" id="IPR000014">
    <property type="entry name" value="PAS"/>
</dbReference>
<keyword evidence="3 9" id="KW-0597">Phosphoprotein</keyword>
<dbReference type="SUPFAM" id="SSF52172">
    <property type="entry name" value="CheY-like"/>
    <property type="match status" value="1"/>
</dbReference>
<keyword evidence="4" id="KW-0808">Transferase</keyword>
<keyword evidence="10" id="KW-0812">Transmembrane</keyword>
<dbReference type="SUPFAM" id="SSF47384">
    <property type="entry name" value="Homodimeric domain of signal transducing histidine kinase"/>
    <property type="match status" value="1"/>
</dbReference>
<evidence type="ECO:0000256" key="5">
    <source>
        <dbReference type="ARBA" id="ARBA00022741"/>
    </source>
</evidence>
<dbReference type="Proteomes" id="UP000320623">
    <property type="component" value="Unassembled WGS sequence"/>
</dbReference>
<gene>
    <name evidence="14" type="ORF">JGI1_00004</name>
</gene>
<evidence type="ECO:0000259" key="12">
    <source>
        <dbReference type="PROSITE" id="PS50110"/>
    </source>
</evidence>
<dbReference type="SMART" id="SM00387">
    <property type="entry name" value="HATPase_c"/>
    <property type="match status" value="1"/>
</dbReference>
<reference evidence="15" key="1">
    <citation type="submission" date="2015-11" db="EMBL/GenBank/DDBJ databases">
        <authorList>
            <person name="Varghese N."/>
        </authorList>
    </citation>
    <scope>NUCLEOTIDE SEQUENCE [LARGE SCALE GENOMIC DNA]</scope>
</reference>
<dbReference type="NCBIfam" id="TIGR00229">
    <property type="entry name" value="sensory_box"/>
    <property type="match status" value="1"/>
</dbReference>
<dbReference type="OrthoDB" id="9815750at2"/>
<feature type="transmembrane region" description="Helical" evidence="10">
    <location>
        <begin position="115"/>
        <end position="136"/>
    </location>
</feature>
<dbReference type="InterPro" id="IPR003594">
    <property type="entry name" value="HATPase_dom"/>
</dbReference>
<feature type="domain" description="PAS" evidence="13">
    <location>
        <begin position="586"/>
        <end position="656"/>
    </location>
</feature>
<keyword evidence="7" id="KW-0067">ATP-binding</keyword>
<dbReference type="GO" id="GO:0000155">
    <property type="term" value="F:phosphorelay sensor kinase activity"/>
    <property type="evidence" value="ECO:0007669"/>
    <property type="project" value="InterPro"/>
</dbReference>
<dbReference type="Gene3D" id="3.30.450.20">
    <property type="entry name" value="PAS domain"/>
    <property type="match status" value="1"/>
</dbReference>
<dbReference type="CDD" id="cd00082">
    <property type="entry name" value="HisKA"/>
    <property type="match status" value="1"/>
</dbReference>
<evidence type="ECO:0000259" key="11">
    <source>
        <dbReference type="PROSITE" id="PS50109"/>
    </source>
</evidence>
<dbReference type="InterPro" id="IPR036097">
    <property type="entry name" value="HisK_dim/P_sf"/>
</dbReference>
<accession>A0A0S4MN62</accession>
<dbReference type="PRINTS" id="PR00344">
    <property type="entry name" value="BCTRLSENSOR"/>
</dbReference>
<keyword evidence="10" id="KW-0472">Membrane</keyword>
<dbReference type="EC" id="2.7.13.3" evidence="2"/>
<evidence type="ECO:0000256" key="4">
    <source>
        <dbReference type="ARBA" id="ARBA00022679"/>
    </source>
</evidence>
<feature type="transmembrane region" description="Helical" evidence="10">
    <location>
        <begin position="185"/>
        <end position="203"/>
    </location>
</feature>
<dbReference type="InterPro" id="IPR005467">
    <property type="entry name" value="His_kinase_dom"/>
</dbReference>
<feature type="transmembrane region" description="Helical" evidence="10">
    <location>
        <begin position="142"/>
        <end position="165"/>
    </location>
</feature>
<evidence type="ECO:0000313" key="15">
    <source>
        <dbReference type="Proteomes" id="UP000320623"/>
    </source>
</evidence>
<dbReference type="RefSeq" id="WP_140943835.1">
    <property type="nucleotide sequence ID" value="NZ_FAOO01000001.1"/>
</dbReference>
<dbReference type="EMBL" id="FAOO01000001">
    <property type="protein sequence ID" value="CUU00503.1"/>
    <property type="molecule type" value="Genomic_DNA"/>
</dbReference>
<dbReference type="PANTHER" id="PTHR43065">
    <property type="entry name" value="SENSOR HISTIDINE KINASE"/>
    <property type="match status" value="1"/>
</dbReference>
<feature type="transmembrane region" description="Helical" evidence="10">
    <location>
        <begin position="79"/>
        <end position="103"/>
    </location>
</feature>
<feature type="transmembrane region" description="Helical" evidence="10">
    <location>
        <begin position="12"/>
        <end position="36"/>
    </location>
</feature>
<feature type="transmembrane region" description="Helical" evidence="10">
    <location>
        <begin position="223"/>
        <end position="247"/>
    </location>
</feature>